<dbReference type="SUPFAM" id="SSF46894">
    <property type="entry name" value="C-terminal effector domain of the bipartite response regulators"/>
    <property type="match status" value="1"/>
</dbReference>
<dbReference type="Pfam" id="PF00196">
    <property type="entry name" value="GerE"/>
    <property type="match status" value="1"/>
</dbReference>
<evidence type="ECO:0000313" key="5">
    <source>
        <dbReference type="EMBL" id="MDA2811835.1"/>
    </source>
</evidence>
<dbReference type="Proteomes" id="UP001527866">
    <property type="component" value="Unassembled WGS sequence"/>
</dbReference>
<keyword evidence="1" id="KW-0805">Transcription regulation</keyword>
<gene>
    <name evidence="5" type="ORF">O4J56_14425</name>
</gene>
<dbReference type="CDD" id="cd06170">
    <property type="entry name" value="LuxR_C_like"/>
    <property type="match status" value="1"/>
</dbReference>
<dbReference type="PROSITE" id="PS50043">
    <property type="entry name" value="HTH_LUXR_2"/>
    <property type="match status" value="1"/>
</dbReference>
<dbReference type="SMART" id="SM00421">
    <property type="entry name" value="HTH_LUXR"/>
    <property type="match status" value="1"/>
</dbReference>
<dbReference type="SUPFAM" id="SSF55781">
    <property type="entry name" value="GAF domain-like"/>
    <property type="match status" value="1"/>
</dbReference>
<name>A0ABT4U5W9_9ACTN</name>
<dbReference type="PANTHER" id="PTHR43214">
    <property type="entry name" value="TWO-COMPONENT RESPONSE REGULATOR"/>
    <property type="match status" value="1"/>
</dbReference>
<sequence length="311" mass="33419">MTHLSNHSKTDGPWTALWDGTPLEDAMRSHSDRDATAEIGSALPGLRRASGLPVVFGGAARASERVHYTELFGAGTDAIRGLVVRPGRGLGGKAAALRRPLWVPDYLHAEQISHDYDAAVRAEGLKALVATPIVVGGRTRGVLLGGLRRSLTLGDRTVAAFEEAAREAGQRIAVRDEARRRAAEAERARAAADEPGPGSPRWAEVRALNAELRSLAADVDDEQMRERLLEVCARMDAAASAGTRPDAPHLAPREIDVLACVAEGCTNADAAQRLGLRPETVKAYLRTAMRRLEAHTRVEAVTEARRYGLLV</sequence>
<evidence type="ECO:0000259" key="4">
    <source>
        <dbReference type="PROSITE" id="PS50043"/>
    </source>
</evidence>
<dbReference type="InterPro" id="IPR003018">
    <property type="entry name" value="GAF"/>
</dbReference>
<dbReference type="InterPro" id="IPR039420">
    <property type="entry name" value="WalR-like"/>
</dbReference>
<dbReference type="EMBL" id="JAQFWQ010000036">
    <property type="protein sequence ID" value="MDA2811835.1"/>
    <property type="molecule type" value="Genomic_DNA"/>
</dbReference>
<dbReference type="InterPro" id="IPR000792">
    <property type="entry name" value="Tscrpt_reg_LuxR_C"/>
</dbReference>
<dbReference type="Gene3D" id="3.30.450.40">
    <property type="match status" value="1"/>
</dbReference>
<dbReference type="Pfam" id="PF01590">
    <property type="entry name" value="GAF"/>
    <property type="match status" value="1"/>
</dbReference>
<dbReference type="InterPro" id="IPR036388">
    <property type="entry name" value="WH-like_DNA-bd_sf"/>
</dbReference>
<accession>A0ABT4U5W9</accession>
<feature type="domain" description="HTH luxR-type" evidence="4">
    <location>
        <begin position="243"/>
        <end position="308"/>
    </location>
</feature>
<proteinExistence type="predicted"/>
<evidence type="ECO:0000256" key="1">
    <source>
        <dbReference type="ARBA" id="ARBA00023015"/>
    </source>
</evidence>
<dbReference type="InterPro" id="IPR029016">
    <property type="entry name" value="GAF-like_dom_sf"/>
</dbReference>
<dbReference type="PRINTS" id="PR00038">
    <property type="entry name" value="HTHLUXR"/>
</dbReference>
<dbReference type="InterPro" id="IPR016032">
    <property type="entry name" value="Sig_transdc_resp-reg_C-effctor"/>
</dbReference>
<comment type="caution">
    <text evidence="5">The sequence shown here is derived from an EMBL/GenBank/DDBJ whole genome shotgun (WGS) entry which is preliminary data.</text>
</comment>
<reference evidence="5 6" key="1">
    <citation type="submission" date="2023-01" db="EMBL/GenBank/DDBJ databases">
        <title>Draft genome sequence of Nocardiopsis sp. RSe5-2 isolated from halophytes.</title>
        <authorList>
            <person name="Duangmal K."/>
            <person name="Chantavorakit T."/>
        </authorList>
    </citation>
    <scope>NUCLEOTIDE SEQUENCE [LARGE SCALE GENOMIC DNA]</scope>
    <source>
        <strain evidence="5 6">RSe5-2</strain>
    </source>
</reference>
<evidence type="ECO:0000256" key="2">
    <source>
        <dbReference type="ARBA" id="ARBA00023125"/>
    </source>
</evidence>
<keyword evidence="3" id="KW-0804">Transcription</keyword>
<keyword evidence="2" id="KW-0238">DNA-binding</keyword>
<protein>
    <submittedName>
        <fullName evidence="5">LuxR C-terminal-related transcriptional regulator</fullName>
    </submittedName>
</protein>
<keyword evidence="6" id="KW-1185">Reference proteome</keyword>
<organism evidence="5 6">
    <name type="scientific">Nocardiopsis endophytica</name>
    <dbReference type="NCBI Taxonomy" id="3018445"/>
    <lineage>
        <taxon>Bacteria</taxon>
        <taxon>Bacillati</taxon>
        <taxon>Actinomycetota</taxon>
        <taxon>Actinomycetes</taxon>
        <taxon>Streptosporangiales</taxon>
        <taxon>Nocardiopsidaceae</taxon>
        <taxon>Nocardiopsis</taxon>
    </lineage>
</organism>
<dbReference type="Gene3D" id="1.10.10.10">
    <property type="entry name" value="Winged helix-like DNA-binding domain superfamily/Winged helix DNA-binding domain"/>
    <property type="match status" value="1"/>
</dbReference>
<dbReference type="PANTHER" id="PTHR43214:SF42">
    <property type="entry name" value="TRANSCRIPTIONAL REGULATORY PROTEIN DESR"/>
    <property type="match status" value="1"/>
</dbReference>
<evidence type="ECO:0000256" key="3">
    <source>
        <dbReference type="ARBA" id="ARBA00023163"/>
    </source>
</evidence>
<evidence type="ECO:0000313" key="6">
    <source>
        <dbReference type="Proteomes" id="UP001527866"/>
    </source>
</evidence>